<keyword evidence="10" id="KW-0732">Signal</keyword>
<keyword evidence="3" id="KW-0134">Cell wall</keyword>
<comment type="subcellular location">
    <subcellularLocation>
        <location evidence="1">Secreted</location>
        <location evidence="1">Cell wall</location>
    </subcellularLocation>
</comment>
<dbReference type="SMART" id="SM00710">
    <property type="entry name" value="PbH1"/>
    <property type="match status" value="6"/>
</dbReference>
<evidence type="ECO:0000256" key="6">
    <source>
        <dbReference type="ARBA" id="ARBA00023295"/>
    </source>
</evidence>
<dbReference type="PANTHER" id="PTHR31375">
    <property type="match status" value="1"/>
</dbReference>
<dbReference type="EMBL" id="VOIH02000003">
    <property type="protein sequence ID" value="KAF3451828.1"/>
    <property type="molecule type" value="Genomic_DNA"/>
</dbReference>
<feature type="active site" evidence="8">
    <location>
        <position position="248"/>
    </location>
</feature>
<feature type="chain" id="PRO_5035474057" description="Exopolygalacturonase" evidence="10">
    <location>
        <begin position="31"/>
        <end position="400"/>
    </location>
</feature>
<keyword evidence="4" id="KW-0964">Secreted</keyword>
<feature type="signal peptide" evidence="10">
    <location>
        <begin position="1"/>
        <end position="30"/>
    </location>
</feature>
<sequence>MMGLMRFINVFPKVCSIFFLLFSVAANADAVNGVFNVKNFGAVADGKTDDAKAFVSAWENACKSNSAATVLVPEGTYVVSLATFTGPCNAPIVFELHGVINAQPGLNTVDKENWIVFKYMKNFTLTGDGVFHGQGSTAWPQNVCSKNSDCKLPISLRFSFLNDSTIQGIQSVDCKFFHINLLGCYNLKMRNLNISAPKDSPNTDGIHIGQSSGIEISSSVIGTGDDCVSIGQGSRNINITGVYCGPGHGISVGSLGKAKDEQVIGLTVRNCTFTETDNGVRIKTWPDSTDGLASNFTFDDIVMNNVGSPIVIDQQYCPYNKCNLQVASRIKINNVSFTNIRGTSSTKDAVSLVCSQNFPCENVQIGDINLVHNGPDGPAISTCSNVKPTLVGQQTPPIVV</sequence>
<comment type="caution">
    <text evidence="11">The sequence shown here is derived from an EMBL/GenBank/DDBJ whole genome shotgun (WGS) entry which is preliminary data.</text>
</comment>
<evidence type="ECO:0000256" key="5">
    <source>
        <dbReference type="ARBA" id="ARBA00022801"/>
    </source>
</evidence>
<dbReference type="GO" id="GO:0005975">
    <property type="term" value="P:carbohydrate metabolic process"/>
    <property type="evidence" value="ECO:0007669"/>
    <property type="project" value="InterPro"/>
</dbReference>
<evidence type="ECO:0000256" key="1">
    <source>
        <dbReference type="ARBA" id="ARBA00004191"/>
    </source>
</evidence>
<accession>A0A8K0HHK7</accession>
<evidence type="ECO:0000313" key="11">
    <source>
        <dbReference type="EMBL" id="KAF3451828.1"/>
    </source>
</evidence>
<dbReference type="InterPro" id="IPR011050">
    <property type="entry name" value="Pectin_lyase_fold/virulence"/>
</dbReference>
<evidence type="ECO:0000256" key="8">
    <source>
        <dbReference type="PROSITE-ProRule" id="PRU10052"/>
    </source>
</evidence>
<dbReference type="PROSITE" id="PS00502">
    <property type="entry name" value="POLYGALACTURONASE"/>
    <property type="match status" value="1"/>
</dbReference>
<organism evidence="11 12">
    <name type="scientific">Rhamnella rubrinervis</name>
    <dbReference type="NCBI Taxonomy" id="2594499"/>
    <lineage>
        <taxon>Eukaryota</taxon>
        <taxon>Viridiplantae</taxon>
        <taxon>Streptophyta</taxon>
        <taxon>Embryophyta</taxon>
        <taxon>Tracheophyta</taxon>
        <taxon>Spermatophyta</taxon>
        <taxon>Magnoliopsida</taxon>
        <taxon>eudicotyledons</taxon>
        <taxon>Gunneridae</taxon>
        <taxon>Pentapetalae</taxon>
        <taxon>rosids</taxon>
        <taxon>fabids</taxon>
        <taxon>Rosales</taxon>
        <taxon>Rhamnaceae</taxon>
        <taxon>rhamnoid group</taxon>
        <taxon>Rhamneae</taxon>
        <taxon>Rhamnella</taxon>
    </lineage>
</organism>
<dbReference type="Proteomes" id="UP000796880">
    <property type="component" value="Unassembled WGS sequence"/>
</dbReference>
<evidence type="ECO:0000256" key="9">
    <source>
        <dbReference type="RuleBase" id="RU361169"/>
    </source>
</evidence>
<dbReference type="GO" id="GO:0004650">
    <property type="term" value="F:polygalacturonase activity"/>
    <property type="evidence" value="ECO:0007669"/>
    <property type="project" value="InterPro"/>
</dbReference>
<reference evidence="11" key="1">
    <citation type="submission" date="2020-03" db="EMBL/GenBank/DDBJ databases">
        <title>A high-quality chromosome-level genome assembly of a woody plant with both climbing and erect habits, Rhamnella rubrinervis.</title>
        <authorList>
            <person name="Lu Z."/>
            <person name="Yang Y."/>
            <person name="Zhu X."/>
            <person name="Sun Y."/>
        </authorList>
    </citation>
    <scope>NUCLEOTIDE SEQUENCE</scope>
    <source>
        <strain evidence="11">BYM</strain>
        <tissue evidence="11">Leaf</tissue>
    </source>
</reference>
<dbReference type="OrthoDB" id="187139at2759"/>
<proteinExistence type="inferred from homology"/>
<evidence type="ECO:0000256" key="2">
    <source>
        <dbReference type="ARBA" id="ARBA00008834"/>
    </source>
</evidence>
<keyword evidence="12" id="KW-1185">Reference proteome</keyword>
<name>A0A8K0HHK7_9ROSA</name>
<dbReference type="InterPro" id="IPR006626">
    <property type="entry name" value="PbH1"/>
</dbReference>
<dbReference type="FunFam" id="2.160.20.10:FF:000004">
    <property type="entry name" value="Pectin lyase-like superfamily protein"/>
    <property type="match status" value="1"/>
</dbReference>
<evidence type="ECO:0000256" key="3">
    <source>
        <dbReference type="ARBA" id="ARBA00022512"/>
    </source>
</evidence>
<keyword evidence="6 9" id="KW-0326">Glycosidase</keyword>
<evidence type="ECO:0008006" key="13">
    <source>
        <dbReference type="Google" id="ProtNLM"/>
    </source>
</evidence>
<dbReference type="InterPro" id="IPR000743">
    <property type="entry name" value="Glyco_hydro_28"/>
</dbReference>
<dbReference type="Pfam" id="PF00295">
    <property type="entry name" value="Glyco_hydro_28"/>
    <property type="match status" value="1"/>
</dbReference>
<evidence type="ECO:0000256" key="10">
    <source>
        <dbReference type="SAM" id="SignalP"/>
    </source>
</evidence>
<dbReference type="SUPFAM" id="SSF51126">
    <property type="entry name" value="Pectin lyase-like"/>
    <property type="match status" value="1"/>
</dbReference>
<evidence type="ECO:0000313" key="12">
    <source>
        <dbReference type="Proteomes" id="UP000796880"/>
    </source>
</evidence>
<gene>
    <name evidence="11" type="ORF">FNV43_RR07924</name>
</gene>
<keyword evidence="7" id="KW-0961">Cell wall biogenesis/degradation</keyword>
<evidence type="ECO:0000256" key="7">
    <source>
        <dbReference type="ARBA" id="ARBA00023316"/>
    </source>
</evidence>
<dbReference type="Gene3D" id="2.160.20.10">
    <property type="entry name" value="Single-stranded right-handed beta-helix, Pectin lyase-like"/>
    <property type="match status" value="1"/>
</dbReference>
<evidence type="ECO:0000256" key="4">
    <source>
        <dbReference type="ARBA" id="ARBA00022525"/>
    </source>
</evidence>
<dbReference type="AlphaFoldDB" id="A0A8K0HHK7"/>
<dbReference type="InterPro" id="IPR012334">
    <property type="entry name" value="Pectin_lyas_fold"/>
</dbReference>
<protein>
    <recommendedName>
        <fullName evidence="13">Exopolygalacturonase</fullName>
    </recommendedName>
</protein>
<keyword evidence="5 9" id="KW-0378">Hydrolase</keyword>
<dbReference type="GO" id="GO:0071555">
    <property type="term" value="P:cell wall organization"/>
    <property type="evidence" value="ECO:0007669"/>
    <property type="project" value="UniProtKB-KW"/>
</dbReference>
<comment type="similarity">
    <text evidence="2 9">Belongs to the glycosyl hydrolase 28 family.</text>
</comment>